<feature type="domain" description="ABC transporter" evidence="9">
    <location>
        <begin position="24"/>
        <end position="262"/>
    </location>
</feature>
<accession>A0A1W2E7A3</accession>
<evidence type="ECO:0000313" key="10">
    <source>
        <dbReference type="EMBL" id="SMD04928.1"/>
    </source>
</evidence>
<dbReference type="InterPro" id="IPR027417">
    <property type="entry name" value="P-loop_NTPase"/>
</dbReference>
<gene>
    <name evidence="10" type="ORF">SAMN06297251_12152</name>
</gene>
<dbReference type="AlphaFoldDB" id="A0A1W2E7A3"/>
<keyword evidence="4" id="KW-1003">Cell membrane</keyword>
<dbReference type="InterPro" id="IPR030679">
    <property type="entry name" value="ABC_ATPase_HisP-typ"/>
</dbReference>
<sequence>MDQAASVRPDPSTATLPEDVSPLVRMRHLCKWFGEHEVLRDISLDVDSGEVLAIVGPSGSGKSTLLRCINLLEEPSAGSLNVGELTVEFDHPVKRRERKALRQQLGMVFQSFNLFPHMTVLENICLPQRRVLGRKRDEAEAVAKDLLEKVGLTDKAAAFPSNCSGGQQQRIAIARALALDPRVMLFDEPTSALDPELGLEVLSVMFSLAQSGMTMIVVTHEMSFAEKVSDRTLFMAEGKIVEAGPSADVIRRPQSERARRFFRAVNGL</sequence>
<evidence type="ECO:0000259" key="9">
    <source>
        <dbReference type="PROSITE" id="PS50893"/>
    </source>
</evidence>
<keyword evidence="8" id="KW-0472">Membrane</keyword>
<dbReference type="SUPFAM" id="SSF52540">
    <property type="entry name" value="P-loop containing nucleoside triphosphate hydrolases"/>
    <property type="match status" value="1"/>
</dbReference>
<name>A0A1W2E7A3_9HYPH</name>
<evidence type="ECO:0000256" key="6">
    <source>
        <dbReference type="ARBA" id="ARBA00022840"/>
    </source>
</evidence>
<evidence type="ECO:0000256" key="8">
    <source>
        <dbReference type="ARBA" id="ARBA00023136"/>
    </source>
</evidence>
<comment type="subcellular location">
    <subcellularLocation>
        <location evidence="1">Cell membrane</location>
        <topology evidence="1">Peripheral membrane protein</topology>
    </subcellularLocation>
</comment>
<keyword evidence="7" id="KW-0029">Amino-acid transport</keyword>
<dbReference type="FunFam" id="3.40.50.300:FF:000020">
    <property type="entry name" value="Amino acid ABC transporter ATP-binding component"/>
    <property type="match status" value="1"/>
</dbReference>
<proteinExistence type="inferred from homology"/>
<keyword evidence="3" id="KW-0813">Transport</keyword>
<dbReference type="InterPro" id="IPR017871">
    <property type="entry name" value="ABC_transporter-like_CS"/>
</dbReference>
<dbReference type="STRING" id="937218.SAMN06297251_12152"/>
<keyword evidence="6 10" id="KW-0067">ATP-binding</keyword>
<dbReference type="Proteomes" id="UP000192656">
    <property type="component" value="Unassembled WGS sequence"/>
</dbReference>
<evidence type="ECO:0000256" key="5">
    <source>
        <dbReference type="ARBA" id="ARBA00022741"/>
    </source>
</evidence>
<dbReference type="EMBL" id="FWXR01000021">
    <property type="protein sequence ID" value="SMD04928.1"/>
    <property type="molecule type" value="Genomic_DNA"/>
</dbReference>
<keyword evidence="5" id="KW-0547">Nucleotide-binding</keyword>
<dbReference type="InterPro" id="IPR003593">
    <property type="entry name" value="AAA+_ATPase"/>
</dbReference>
<comment type="similarity">
    <text evidence="2">Belongs to the ABC transporter superfamily.</text>
</comment>
<dbReference type="PANTHER" id="PTHR43166">
    <property type="entry name" value="AMINO ACID IMPORT ATP-BINDING PROTEIN"/>
    <property type="match status" value="1"/>
</dbReference>
<dbReference type="PROSITE" id="PS00211">
    <property type="entry name" value="ABC_TRANSPORTER_1"/>
    <property type="match status" value="1"/>
</dbReference>
<dbReference type="CDD" id="cd03262">
    <property type="entry name" value="ABC_HisP_GlnQ"/>
    <property type="match status" value="1"/>
</dbReference>
<dbReference type="Pfam" id="PF00005">
    <property type="entry name" value="ABC_tran"/>
    <property type="match status" value="1"/>
</dbReference>
<dbReference type="InterPro" id="IPR003439">
    <property type="entry name" value="ABC_transporter-like_ATP-bd"/>
</dbReference>
<dbReference type="GO" id="GO:0005524">
    <property type="term" value="F:ATP binding"/>
    <property type="evidence" value="ECO:0007669"/>
    <property type="project" value="UniProtKB-KW"/>
</dbReference>
<protein>
    <submittedName>
        <fullName evidence="10">Amino acid ABC transporter ATP-binding protein, PAAT family</fullName>
    </submittedName>
</protein>
<evidence type="ECO:0000256" key="4">
    <source>
        <dbReference type="ARBA" id="ARBA00022475"/>
    </source>
</evidence>
<reference evidence="10 11" key="1">
    <citation type="submission" date="2017-04" db="EMBL/GenBank/DDBJ databases">
        <authorList>
            <person name="Afonso C.L."/>
            <person name="Miller P.J."/>
            <person name="Scott M.A."/>
            <person name="Spackman E."/>
            <person name="Goraichik I."/>
            <person name="Dimitrov K.M."/>
            <person name="Suarez D.L."/>
            <person name="Swayne D.E."/>
        </authorList>
    </citation>
    <scope>NUCLEOTIDE SEQUENCE [LARGE SCALE GENOMIC DNA]</scope>
    <source>
        <strain evidence="10 11">CGMCC 1.10972</strain>
    </source>
</reference>
<dbReference type="PANTHER" id="PTHR43166:SF9">
    <property type="entry name" value="GLUTAMATE_ASPARTATE IMPORT ATP-BINDING PROTEIN GLTL"/>
    <property type="match status" value="1"/>
</dbReference>
<keyword evidence="11" id="KW-1185">Reference proteome</keyword>
<dbReference type="GO" id="GO:0016887">
    <property type="term" value="F:ATP hydrolysis activity"/>
    <property type="evidence" value="ECO:0007669"/>
    <property type="project" value="InterPro"/>
</dbReference>
<dbReference type="GO" id="GO:0015424">
    <property type="term" value="F:ABC-type amino acid transporter activity"/>
    <property type="evidence" value="ECO:0007669"/>
    <property type="project" value="InterPro"/>
</dbReference>
<dbReference type="SMART" id="SM00382">
    <property type="entry name" value="AAA"/>
    <property type="match status" value="1"/>
</dbReference>
<dbReference type="PIRSF" id="PIRSF039085">
    <property type="entry name" value="ABC_ATPase_HisP"/>
    <property type="match status" value="1"/>
</dbReference>
<evidence type="ECO:0000256" key="3">
    <source>
        <dbReference type="ARBA" id="ARBA00022448"/>
    </source>
</evidence>
<dbReference type="Gene3D" id="3.40.50.300">
    <property type="entry name" value="P-loop containing nucleotide triphosphate hydrolases"/>
    <property type="match status" value="1"/>
</dbReference>
<evidence type="ECO:0000256" key="1">
    <source>
        <dbReference type="ARBA" id="ARBA00004202"/>
    </source>
</evidence>
<evidence type="ECO:0000256" key="7">
    <source>
        <dbReference type="ARBA" id="ARBA00022970"/>
    </source>
</evidence>
<dbReference type="RefSeq" id="WP_084411953.1">
    <property type="nucleotide sequence ID" value="NZ_FWXR01000021.1"/>
</dbReference>
<evidence type="ECO:0000313" key="11">
    <source>
        <dbReference type="Proteomes" id="UP000192656"/>
    </source>
</evidence>
<dbReference type="InterPro" id="IPR050086">
    <property type="entry name" value="MetN_ABC_transporter-like"/>
</dbReference>
<organism evidence="10 11">
    <name type="scientific">Fulvimarina manganoxydans</name>
    <dbReference type="NCBI Taxonomy" id="937218"/>
    <lineage>
        <taxon>Bacteria</taxon>
        <taxon>Pseudomonadati</taxon>
        <taxon>Pseudomonadota</taxon>
        <taxon>Alphaproteobacteria</taxon>
        <taxon>Hyphomicrobiales</taxon>
        <taxon>Aurantimonadaceae</taxon>
        <taxon>Fulvimarina</taxon>
    </lineage>
</organism>
<dbReference type="OrthoDB" id="9802264at2"/>
<dbReference type="GO" id="GO:0005886">
    <property type="term" value="C:plasma membrane"/>
    <property type="evidence" value="ECO:0007669"/>
    <property type="project" value="UniProtKB-SubCell"/>
</dbReference>
<evidence type="ECO:0000256" key="2">
    <source>
        <dbReference type="ARBA" id="ARBA00005417"/>
    </source>
</evidence>
<dbReference type="PROSITE" id="PS50893">
    <property type="entry name" value="ABC_TRANSPORTER_2"/>
    <property type="match status" value="1"/>
</dbReference>